<evidence type="ECO:0000313" key="2">
    <source>
        <dbReference type="EMBL" id="TEY64864.1"/>
    </source>
</evidence>
<sequence>MHPSNTRAKEGHGKVLEEEKEAKADLLQKSFDREGGQFAFDFFPSACDHPHPLFGGHIDFPHWNFGARCGLIGGLGLAPCVIYSAGCEWGWEDWYFWGVCGGREGGK</sequence>
<dbReference type="EMBL" id="PHWZ01000142">
    <property type="protein sequence ID" value="TEY64864.1"/>
    <property type="molecule type" value="Genomic_DNA"/>
</dbReference>
<comment type="caution">
    <text evidence="2">The sequence shown here is derived from an EMBL/GenBank/DDBJ whole genome shotgun (WGS) entry which is preliminary data.</text>
</comment>
<evidence type="ECO:0000256" key="1">
    <source>
        <dbReference type="SAM" id="MobiDB-lite"/>
    </source>
</evidence>
<name>A0A4Y8D5N9_9HELO</name>
<feature type="compositionally biased region" description="Basic and acidic residues" evidence="1">
    <location>
        <begin position="7"/>
        <end position="20"/>
    </location>
</feature>
<reference evidence="2 3" key="1">
    <citation type="submission" date="2017-11" db="EMBL/GenBank/DDBJ databases">
        <title>Comparative genomics of Botrytis spp.</title>
        <authorList>
            <person name="Valero-Jimenez C.A."/>
            <person name="Tapia P."/>
            <person name="Veloso J."/>
            <person name="Silva-Moreno E."/>
            <person name="Staats M."/>
            <person name="Valdes J.H."/>
            <person name="Van Kan J.A.L."/>
        </authorList>
    </citation>
    <scope>NUCLEOTIDE SEQUENCE [LARGE SCALE GENOMIC DNA]</scope>
    <source>
        <strain evidence="2 3">MUCL2830</strain>
    </source>
</reference>
<proteinExistence type="predicted"/>
<gene>
    <name evidence="2" type="ORF">BOTCAL_0142g00210</name>
</gene>
<organism evidence="2 3">
    <name type="scientific">Botryotinia calthae</name>
    <dbReference type="NCBI Taxonomy" id="38488"/>
    <lineage>
        <taxon>Eukaryota</taxon>
        <taxon>Fungi</taxon>
        <taxon>Dikarya</taxon>
        <taxon>Ascomycota</taxon>
        <taxon>Pezizomycotina</taxon>
        <taxon>Leotiomycetes</taxon>
        <taxon>Helotiales</taxon>
        <taxon>Sclerotiniaceae</taxon>
        <taxon>Botryotinia</taxon>
    </lineage>
</organism>
<feature type="region of interest" description="Disordered" evidence="1">
    <location>
        <begin position="1"/>
        <end position="20"/>
    </location>
</feature>
<keyword evidence="3" id="KW-1185">Reference proteome</keyword>
<protein>
    <submittedName>
        <fullName evidence="2">Uncharacterized protein</fullName>
    </submittedName>
</protein>
<dbReference type="Proteomes" id="UP000297299">
    <property type="component" value="Unassembled WGS sequence"/>
</dbReference>
<accession>A0A4Y8D5N9</accession>
<evidence type="ECO:0000313" key="3">
    <source>
        <dbReference type="Proteomes" id="UP000297299"/>
    </source>
</evidence>
<dbReference type="AlphaFoldDB" id="A0A4Y8D5N9"/>